<organism evidence="1 2">
    <name type="scientific">Pristionchus fissidentatus</name>
    <dbReference type="NCBI Taxonomy" id="1538716"/>
    <lineage>
        <taxon>Eukaryota</taxon>
        <taxon>Metazoa</taxon>
        <taxon>Ecdysozoa</taxon>
        <taxon>Nematoda</taxon>
        <taxon>Chromadorea</taxon>
        <taxon>Rhabditida</taxon>
        <taxon>Rhabditina</taxon>
        <taxon>Diplogasteromorpha</taxon>
        <taxon>Diplogasteroidea</taxon>
        <taxon>Neodiplogasteridae</taxon>
        <taxon>Pristionchus</taxon>
    </lineage>
</organism>
<evidence type="ECO:0000313" key="1">
    <source>
        <dbReference type="EMBL" id="GMT26607.1"/>
    </source>
</evidence>
<sequence length="90" mass="10312">ATNKTWSLAALCKYDDYCKMDKLIMDKQLTPSRVIVDKCYTHFASADILKVLAKHGAPMRPARIIELEPLTHYALSYVLMGENFGYKEKK</sequence>
<dbReference type="AlphaFoldDB" id="A0AAV5W998"/>
<evidence type="ECO:0000313" key="2">
    <source>
        <dbReference type="Proteomes" id="UP001432322"/>
    </source>
</evidence>
<protein>
    <submittedName>
        <fullName evidence="1">Uncharacterized protein</fullName>
    </submittedName>
</protein>
<accession>A0AAV5W998</accession>
<feature type="non-terminal residue" evidence="1">
    <location>
        <position position="90"/>
    </location>
</feature>
<reference evidence="1" key="1">
    <citation type="submission" date="2023-10" db="EMBL/GenBank/DDBJ databases">
        <title>Genome assembly of Pristionchus species.</title>
        <authorList>
            <person name="Yoshida K."/>
            <person name="Sommer R.J."/>
        </authorList>
    </citation>
    <scope>NUCLEOTIDE SEQUENCE</scope>
    <source>
        <strain evidence="1">RS5133</strain>
    </source>
</reference>
<proteinExistence type="predicted"/>
<gene>
    <name evidence="1" type="ORF">PFISCL1PPCAC_17904</name>
</gene>
<feature type="non-terminal residue" evidence="1">
    <location>
        <position position="1"/>
    </location>
</feature>
<dbReference type="Proteomes" id="UP001432322">
    <property type="component" value="Unassembled WGS sequence"/>
</dbReference>
<dbReference type="EMBL" id="BTSY01000005">
    <property type="protein sequence ID" value="GMT26607.1"/>
    <property type="molecule type" value="Genomic_DNA"/>
</dbReference>
<name>A0AAV5W998_9BILA</name>
<comment type="caution">
    <text evidence="1">The sequence shown here is derived from an EMBL/GenBank/DDBJ whole genome shotgun (WGS) entry which is preliminary data.</text>
</comment>
<keyword evidence="2" id="KW-1185">Reference proteome</keyword>